<comment type="similarity">
    <text evidence="1">Belongs to the peptidase M1 family.</text>
</comment>
<dbReference type="InterPro" id="IPR042097">
    <property type="entry name" value="Aminopeptidase_N-like_N_sf"/>
</dbReference>
<dbReference type="InterPro" id="IPR050344">
    <property type="entry name" value="Peptidase_M1_aminopeptidases"/>
</dbReference>
<dbReference type="Pfam" id="PF01433">
    <property type="entry name" value="Peptidase_M1"/>
    <property type="match status" value="1"/>
</dbReference>
<accession>A0ABQ9JYL6</accession>
<dbReference type="InterPro" id="IPR027268">
    <property type="entry name" value="Peptidase_M4/M1_CTD_sf"/>
</dbReference>
<dbReference type="SUPFAM" id="SSF63737">
    <property type="entry name" value="Leukotriene A4 hydrolase N-terminal domain"/>
    <property type="match status" value="1"/>
</dbReference>
<evidence type="ECO:0000313" key="5">
    <source>
        <dbReference type="EMBL" id="KAJ8982962.1"/>
    </source>
</evidence>
<evidence type="ECO:0000256" key="1">
    <source>
        <dbReference type="ARBA" id="ARBA00010136"/>
    </source>
</evidence>
<protein>
    <recommendedName>
        <fullName evidence="7">Aminopeptidase N</fullName>
    </recommendedName>
</protein>
<dbReference type="Pfam" id="PF17900">
    <property type="entry name" value="Peptidase_M1_N"/>
    <property type="match status" value="1"/>
</dbReference>
<dbReference type="InterPro" id="IPR045357">
    <property type="entry name" value="Aminopeptidase_N-like_N"/>
</dbReference>
<dbReference type="SUPFAM" id="SSF55486">
    <property type="entry name" value="Metalloproteases ('zincins'), catalytic domain"/>
    <property type="match status" value="1"/>
</dbReference>
<evidence type="ECO:0000259" key="4">
    <source>
        <dbReference type="Pfam" id="PF17900"/>
    </source>
</evidence>
<comment type="caution">
    <text evidence="5">The sequence shown here is derived from an EMBL/GenBank/DDBJ whole genome shotgun (WGS) entry which is preliminary data.</text>
</comment>
<gene>
    <name evidence="5" type="ORF">NQ317_005280</name>
</gene>
<feature type="domain" description="ERAP1-like C-terminal" evidence="3">
    <location>
        <begin position="363"/>
        <end position="584"/>
    </location>
</feature>
<organism evidence="5 6">
    <name type="scientific">Molorchus minor</name>
    <dbReference type="NCBI Taxonomy" id="1323400"/>
    <lineage>
        <taxon>Eukaryota</taxon>
        <taxon>Metazoa</taxon>
        <taxon>Ecdysozoa</taxon>
        <taxon>Arthropoda</taxon>
        <taxon>Hexapoda</taxon>
        <taxon>Insecta</taxon>
        <taxon>Pterygota</taxon>
        <taxon>Neoptera</taxon>
        <taxon>Endopterygota</taxon>
        <taxon>Coleoptera</taxon>
        <taxon>Polyphaga</taxon>
        <taxon>Cucujiformia</taxon>
        <taxon>Chrysomeloidea</taxon>
        <taxon>Cerambycidae</taxon>
        <taxon>Lamiinae</taxon>
        <taxon>Monochamini</taxon>
        <taxon>Molorchus</taxon>
    </lineage>
</organism>
<evidence type="ECO:0000259" key="3">
    <source>
        <dbReference type="Pfam" id="PF11838"/>
    </source>
</evidence>
<dbReference type="EMBL" id="JAPWTJ010000099">
    <property type="protein sequence ID" value="KAJ8982962.1"/>
    <property type="molecule type" value="Genomic_DNA"/>
</dbReference>
<dbReference type="Gene3D" id="1.25.50.20">
    <property type="match status" value="1"/>
</dbReference>
<sequence>MDEPNFKANFSMEVKYPKEYSILSNSPAIHEELDLTNTSKTTTFGVTSKISPHLVSVIISKLKTVATEHFDEEYDFKMFTRTDIANCSSTVRTYHSQILDKLTDFIGVPYGNISNAECYHVAVPNSLDDVGNFGVFSYREIDILDEGDKTTGTILQNIVKSVTNKLCHQWYGGDIATKWWSDVWANEAVAAYLQYVISDEVLQEFDIMNQFVVEVVQRTMQEDALPTAQPLSSNEAEVFLDWDVERKLEGSSNMKGASVLHMINYILKGEDGFKASLQYHWSQRFSAIKCENKEATDDYAKDYLELSQKRFVYPLENMTYDEDTVWTIPISMTSEKNKNFDTYITVMYTPNVVVDFIYEPNYWVIFNTQSRFLYRVNYEESLWKLLIKSLKNETERGDFHVLNRAQLVDDIFNIARTGDVSYALAFDLVDFLENETDYYPWYSAFNAFSYLIDHVEDDGLKEKLEIYILELMANIRDNVTTIIAGTDMSRIDVLKKNMILNWECKLGGSDCIDYTTNQFKIYKKNRTSFDDYDLRDVILCNGVRYSDDPLEDWDFLWSIYTTTLSVHEQNDILKAFGFITDSIYCPEVLYLVAEKLVTDEHVAWLKNILNNQILDEYEDIRTKALTLTSINNYWIKCHQEDIKAIFSDIY</sequence>
<reference evidence="5" key="1">
    <citation type="journal article" date="2023" name="Insect Mol. Biol.">
        <title>Genome sequencing provides insights into the evolution of gene families encoding plant cell wall-degrading enzymes in longhorned beetles.</title>
        <authorList>
            <person name="Shin N.R."/>
            <person name="Okamura Y."/>
            <person name="Kirsch R."/>
            <person name="Pauchet Y."/>
        </authorList>
    </citation>
    <scope>NUCLEOTIDE SEQUENCE</scope>
    <source>
        <strain evidence="5">MMC_N1</strain>
    </source>
</reference>
<dbReference type="PANTHER" id="PTHR11533">
    <property type="entry name" value="PROTEASE M1 ZINC METALLOPROTEASE"/>
    <property type="match status" value="1"/>
</dbReference>
<dbReference type="Gene3D" id="1.10.390.10">
    <property type="entry name" value="Neutral Protease Domain 2"/>
    <property type="match status" value="1"/>
</dbReference>
<dbReference type="Proteomes" id="UP001162164">
    <property type="component" value="Unassembled WGS sequence"/>
</dbReference>
<feature type="domain" description="Peptidase M1 membrane alanine aminopeptidase" evidence="2">
    <location>
        <begin position="117"/>
        <end position="283"/>
    </location>
</feature>
<dbReference type="InterPro" id="IPR014782">
    <property type="entry name" value="Peptidase_M1_dom"/>
</dbReference>
<evidence type="ECO:0000313" key="6">
    <source>
        <dbReference type="Proteomes" id="UP001162164"/>
    </source>
</evidence>
<dbReference type="PANTHER" id="PTHR11533:SF301">
    <property type="entry name" value="AMINOPEPTIDASE"/>
    <property type="match status" value="1"/>
</dbReference>
<proteinExistence type="inferred from homology"/>
<feature type="domain" description="Aminopeptidase N-like N-terminal" evidence="4">
    <location>
        <begin position="1"/>
        <end position="52"/>
    </location>
</feature>
<evidence type="ECO:0008006" key="7">
    <source>
        <dbReference type="Google" id="ProtNLM"/>
    </source>
</evidence>
<name>A0ABQ9JYL6_9CUCU</name>
<dbReference type="InterPro" id="IPR024571">
    <property type="entry name" value="ERAP1-like_C_dom"/>
</dbReference>
<keyword evidence="6" id="KW-1185">Reference proteome</keyword>
<dbReference type="Pfam" id="PF11838">
    <property type="entry name" value="ERAP1_C"/>
    <property type="match status" value="1"/>
</dbReference>
<dbReference type="Gene3D" id="2.60.40.1730">
    <property type="entry name" value="tricorn interacting facor f3 domain"/>
    <property type="match status" value="1"/>
</dbReference>
<evidence type="ECO:0000259" key="2">
    <source>
        <dbReference type="Pfam" id="PF01433"/>
    </source>
</evidence>